<organism evidence="1 2">
    <name type="scientific">Symbiodinium microadriaticum</name>
    <name type="common">Dinoflagellate</name>
    <name type="synonym">Zooxanthella microadriatica</name>
    <dbReference type="NCBI Taxonomy" id="2951"/>
    <lineage>
        <taxon>Eukaryota</taxon>
        <taxon>Sar</taxon>
        <taxon>Alveolata</taxon>
        <taxon>Dinophyceae</taxon>
        <taxon>Suessiales</taxon>
        <taxon>Symbiodiniaceae</taxon>
        <taxon>Symbiodinium</taxon>
    </lineage>
</organism>
<accession>A0A1Q9EHY5</accession>
<dbReference type="EMBL" id="LSRX01000148">
    <property type="protein sequence ID" value="OLQ06991.1"/>
    <property type="molecule type" value="Genomic_DNA"/>
</dbReference>
<evidence type="ECO:0000313" key="2">
    <source>
        <dbReference type="Proteomes" id="UP000186817"/>
    </source>
</evidence>
<evidence type="ECO:0000313" key="1">
    <source>
        <dbReference type="EMBL" id="OLQ06991.1"/>
    </source>
</evidence>
<dbReference type="Proteomes" id="UP000186817">
    <property type="component" value="Unassembled WGS sequence"/>
</dbReference>
<name>A0A1Q9EHY5_SYMMI</name>
<comment type="caution">
    <text evidence="1">The sequence shown here is derived from an EMBL/GenBank/DDBJ whole genome shotgun (WGS) entry which is preliminary data.</text>
</comment>
<proteinExistence type="predicted"/>
<reference evidence="1 2" key="1">
    <citation type="submission" date="2016-02" db="EMBL/GenBank/DDBJ databases">
        <title>Genome analysis of coral dinoflagellate symbionts highlights evolutionary adaptations to a symbiotic lifestyle.</title>
        <authorList>
            <person name="Aranda M."/>
            <person name="Li Y."/>
            <person name="Liew Y.J."/>
            <person name="Baumgarten S."/>
            <person name="Simakov O."/>
            <person name="Wilson M."/>
            <person name="Piel J."/>
            <person name="Ashoor H."/>
            <person name="Bougouffa S."/>
            <person name="Bajic V.B."/>
            <person name="Ryu T."/>
            <person name="Ravasi T."/>
            <person name="Bayer T."/>
            <person name="Micklem G."/>
            <person name="Kim H."/>
            <person name="Bhak J."/>
            <person name="Lajeunesse T.C."/>
            <person name="Voolstra C.R."/>
        </authorList>
    </citation>
    <scope>NUCLEOTIDE SEQUENCE [LARGE SCALE GENOMIC DNA]</scope>
    <source>
        <strain evidence="1 2">CCMP2467</strain>
    </source>
</reference>
<dbReference type="AlphaFoldDB" id="A0A1Q9EHY5"/>
<keyword evidence="2" id="KW-1185">Reference proteome</keyword>
<dbReference type="OrthoDB" id="25675at2759"/>
<protein>
    <submittedName>
        <fullName evidence="1">Uncharacterized protein</fullName>
    </submittedName>
</protein>
<gene>
    <name evidence="1" type="ORF">AK812_SmicGene9617</name>
</gene>
<sequence>MWDAKWDGVASAHVRQRILPQVGLLHVIDDAWKAQALPEDDLVLPEGHQINLDESDDKTPEMERSEERWLGGSDCLLLCELPLTHFLEEEAEAGANMRIICGMWKEMEAGYTRHQGCGWKVQSTGDTGDMIGAIRSVVFLVSLMRPYATGHSDGFDYCRLRTWTSKAPRRVPALELLALPQPGASARVGKSAGLQRRADVNKRLQGREVVVLLEDPKMFQMRDNGNQAKSDETRQPNEIGLQRTGRHGCGAEVDAYGDHHLACPYASLLPHRGIAGFKSLARLLARRAGSCRSSGLCALQRRQSTLTTVAIDFVVYEATTLKEACCCDEAVVSPCALTRAGRPVPGADTWARAALVAVHRQIRNSPAQGRNGWLSSPLKVGPFDRRVRVIPLLSAPAPCVQRCADAYVSACRLPPTPAVATCPVAAVP</sequence>